<dbReference type="PANTHER" id="PTHR35601">
    <property type="entry name" value="TOXIN RELE"/>
    <property type="match status" value="1"/>
</dbReference>
<dbReference type="EMBL" id="CP011391">
    <property type="protein sequence ID" value="AMK54773.1"/>
    <property type="molecule type" value="Genomic_DNA"/>
</dbReference>
<accession>A0A140DVU6</accession>
<organism evidence="3 4">
    <name type="scientific">Faecalibaculum rodentium</name>
    <dbReference type="NCBI Taxonomy" id="1702221"/>
    <lineage>
        <taxon>Bacteria</taxon>
        <taxon>Bacillati</taxon>
        <taxon>Bacillota</taxon>
        <taxon>Erysipelotrichia</taxon>
        <taxon>Erysipelotrichales</taxon>
        <taxon>Erysipelotrichaceae</taxon>
        <taxon>Faecalibaculum</taxon>
    </lineage>
</organism>
<reference evidence="3 4" key="1">
    <citation type="journal article" date="2016" name="Gut Pathog.">
        <title>Whole genome sequencing of "Faecalibaculum rodentium" ALO17, isolated from C57BL/6J laboratory mouse feces.</title>
        <authorList>
            <person name="Lim S."/>
            <person name="Chang D.H."/>
            <person name="Ahn S."/>
            <person name="Kim B.C."/>
        </authorList>
    </citation>
    <scope>NUCLEOTIDE SEQUENCE [LARGE SCALE GENOMIC DNA]</scope>
    <source>
        <strain evidence="3 4">Alo17</strain>
    </source>
</reference>
<evidence type="ECO:0000256" key="1">
    <source>
        <dbReference type="ARBA" id="ARBA00006226"/>
    </source>
</evidence>
<proteinExistence type="inferred from homology"/>
<keyword evidence="2" id="KW-1277">Toxin-antitoxin system</keyword>
<dbReference type="SUPFAM" id="SSF143011">
    <property type="entry name" value="RelE-like"/>
    <property type="match status" value="1"/>
</dbReference>
<dbReference type="RefSeq" id="WP_067557620.1">
    <property type="nucleotide sequence ID" value="NZ_CAJTBG010000017.1"/>
</dbReference>
<dbReference type="AlphaFoldDB" id="A0A140DVU6"/>
<dbReference type="KEGG" id="fro:AALO17_16390"/>
<comment type="similarity">
    <text evidence="1">Belongs to the RelE toxin family.</text>
</comment>
<dbReference type="Gene3D" id="3.30.2310.20">
    <property type="entry name" value="RelE-like"/>
    <property type="match status" value="1"/>
</dbReference>
<protein>
    <submittedName>
        <fullName evidence="3">Plasmid stabilization protein</fullName>
    </submittedName>
</protein>
<dbReference type="STRING" id="1702221.AALO17_16390"/>
<dbReference type="Proteomes" id="UP000069771">
    <property type="component" value="Chromosome"/>
</dbReference>
<evidence type="ECO:0000256" key="2">
    <source>
        <dbReference type="ARBA" id="ARBA00022649"/>
    </source>
</evidence>
<dbReference type="InterPro" id="IPR035093">
    <property type="entry name" value="RelE/ParE_toxin_dom_sf"/>
</dbReference>
<dbReference type="InterPro" id="IPR007712">
    <property type="entry name" value="RelE/ParE_toxin"/>
</dbReference>
<evidence type="ECO:0000313" key="3">
    <source>
        <dbReference type="EMBL" id="AMK54773.1"/>
    </source>
</evidence>
<gene>
    <name evidence="3" type="ORF">AALO17_16390</name>
</gene>
<dbReference type="PANTHER" id="PTHR35601:SF1">
    <property type="entry name" value="TOXIN RELE"/>
    <property type="match status" value="1"/>
</dbReference>
<dbReference type="Pfam" id="PF05016">
    <property type="entry name" value="ParE_toxin"/>
    <property type="match status" value="1"/>
</dbReference>
<dbReference type="OrthoDB" id="9805098at2"/>
<evidence type="ECO:0000313" key="4">
    <source>
        <dbReference type="Proteomes" id="UP000069771"/>
    </source>
</evidence>
<dbReference type="GeneID" id="78478309"/>
<name>A0A140DVU6_9FIRM</name>
<keyword evidence="4" id="KW-1185">Reference proteome</keyword>
<sequence>MKYTWRFNEKAFKQFKKEIDRPVQKRIIEWLDSHIEGSDDPRKWGKALEGNLGTFWRYRVGSYRILADIQDHMFTVVIVKAGKRNDIYKR</sequence>